<name>A0A511VB98_9BACL</name>
<sequence>MHMIPVSSSNLRAVGYDPVSQTLRIQFHNGTYDYYNVPVSIHQGLMSAGSKGSYHAAYIKNAFSYRRV</sequence>
<dbReference type="Pfam" id="PF13619">
    <property type="entry name" value="KTSC"/>
    <property type="match status" value="1"/>
</dbReference>
<dbReference type="InterPro" id="IPR025309">
    <property type="entry name" value="KTSC_dom"/>
</dbReference>
<evidence type="ECO:0000259" key="1">
    <source>
        <dbReference type="Pfam" id="PF13619"/>
    </source>
</evidence>
<comment type="caution">
    <text evidence="2">The sequence shown here is derived from an EMBL/GenBank/DDBJ whole genome shotgun (WGS) entry which is preliminary data.</text>
</comment>
<organism evidence="2 3">
    <name type="scientific">Aneurinibacillus danicus</name>
    <dbReference type="NCBI Taxonomy" id="267746"/>
    <lineage>
        <taxon>Bacteria</taxon>
        <taxon>Bacillati</taxon>
        <taxon>Bacillota</taxon>
        <taxon>Bacilli</taxon>
        <taxon>Bacillales</taxon>
        <taxon>Paenibacillaceae</taxon>
        <taxon>Aneurinibacillus group</taxon>
        <taxon>Aneurinibacillus</taxon>
    </lineage>
</organism>
<accession>A0A511VB98</accession>
<protein>
    <submittedName>
        <fullName evidence="2">KTSC domain-containing protein</fullName>
    </submittedName>
</protein>
<dbReference type="AlphaFoldDB" id="A0A511VB98"/>
<feature type="domain" description="KTSC" evidence="1">
    <location>
        <begin position="7"/>
        <end position="63"/>
    </location>
</feature>
<reference evidence="2 3" key="1">
    <citation type="submission" date="2019-07" db="EMBL/GenBank/DDBJ databases">
        <title>Whole genome shotgun sequence of Aneurinibacillus danicus NBRC 102444.</title>
        <authorList>
            <person name="Hosoyama A."/>
            <person name="Uohara A."/>
            <person name="Ohji S."/>
            <person name="Ichikawa N."/>
        </authorList>
    </citation>
    <scope>NUCLEOTIDE SEQUENCE [LARGE SCALE GENOMIC DNA]</scope>
    <source>
        <strain evidence="2 3">NBRC 102444</strain>
    </source>
</reference>
<proteinExistence type="predicted"/>
<gene>
    <name evidence="2" type="ORF">ADA01nite_35640</name>
</gene>
<evidence type="ECO:0000313" key="2">
    <source>
        <dbReference type="EMBL" id="GEN36104.1"/>
    </source>
</evidence>
<keyword evidence="3" id="KW-1185">Reference proteome</keyword>
<dbReference type="Proteomes" id="UP000321157">
    <property type="component" value="Unassembled WGS sequence"/>
</dbReference>
<dbReference type="OrthoDB" id="8450910at2"/>
<dbReference type="EMBL" id="BJXX01000167">
    <property type="protein sequence ID" value="GEN36104.1"/>
    <property type="molecule type" value="Genomic_DNA"/>
</dbReference>
<evidence type="ECO:0000313" key="3">
    <source>
        <dbReference type="Proteomes" id="UP000321157"/>
    </source>
</evidence>